<dbReference type="EMBL" id="SEKV01000707">
    <property type="protein sequence ID" value="TFY54356.1"/>
    <property type="molecule type" value="Genomic_DNA"/>
</dbReference>
<evidence type="ECO:0000313" key="3">
    <source>
        <dbReference type="Proteomes" id="UP000298390"/>
    </source>
</evidence>
<protein>
    <recommendedName>
        <fullName evidence="4">SAP domain-containing protein</fullName>
    </recommendedName>
</protein>
<dbReference type="AlphaFoldDB" id="A0A4Y9XW46"/>
<dbReference type="InterPro" id="IPR036361">
    <property type="entry name" value="SAP_dom_sf"/>
</dbReference>
<sequence>MHNQYLGLLKTHCRDIWGMDIDLQDGDGTYTRKHKMPPVPSETQMEYGLHCLYNGTIDELEACSQAVLWHLCFRHDLRRSRSPKRMLKTLQEWRLRTGRGSAAADDSSSSQRHATLAHATRVEQLSDERREQLRNKMVKAEAAFLAGKPARSLQASPKDVLTSMCIRRGLPTSGVKAELAERLVALRDNSSTSQARQPQVVESSADTIRTHPPAPPRTAARDVHSAVLGRTVLAEISKDMESTEVPAWVDPAPRNMGTKQRGKLSADQWFSACTINFVFTLVRLWGNETGRKRDMLSNYMDLVTAVVVSSMLEINEDLIQLYETSIMQYLTSLKQLYKEAEIVPNHHLAMHVGAFLRAFGPVHSIRTFFSERMNFVLQSENTNGKFGTPLILFAILTG</sequence>
<accession>A0A4Y9XW46</accession>
<feature type="compositionally biased region" description="Polar residues" evidence="1">
    <location>
        <begin position="188"/>
        <end position="206"/>
    </location>
</feature>
<evidence type="ECO:0000256" key="1">
    <source>
        <dbReference type="SAM" id="MobiDB-lite"/>
    </source>
</evidence>
<dbReference type="Proteomes" id="UP000298390">
    <property type="component" value="Unassembled WGS sequence"/>
</dbReference>
<feature type="region of interest" description="Disordered" evidence="1">
    <location>
        <begin position="188"/>
        <end position="222"/>
    </location>
</feature>
<proteinExistence type="predicted"/>
<dbReference type="STRING" id="34475.A0A4Y9XW46"/>
<evidence type="ECO:0008006" key="4">
    <source>
        <dbReference type="Google" id="ProtNLM"/>
    </source>
</evidence>
<name>A0A4Y9XW46_9APHY</name>
<evidence type="ECO:0000313" key="2">
    <source>
        <dbReference type="EMBL" id="TFY54356.1"/>
    </source>
</evidence>
<feature type="compositionally biased region" description="Low complexity" evidence="1">
    <location>
        <begin position="101"/>
        <end position="110"/>
    </location>
</feature>
<comment type="caution">
    <text evidence="2">The sequence shown here is derived from an EMBL/GenBank/DDBJ whole genome shotgun (WGS) entry which is preliminary data.</text>
</comment>
<organism evidence="2 3">
    <name type="scientific">Rhodofomes roseus</name>
    <dbReference type="NCBI Taxonomy" id="34475"/>
    <lineage>
        <taxon>Eukaryota</taxon>
        <taxon>Fungi</taxon>
        <taxon>Dikarya</taxon>
        <taxon>Basidiomycota</taxon>
        <taxon>Agaricomycotina</taxon>
        <taxon>Agaricomycetes</taxon>
        <taxon>Polyporales</taxon>
        <taxon>Rhodofomes</taxon>
    </lineage>
</organism>
<gene>
    <name evidence="2" type="ORF">EVJ58_g8918</name>
</gene>
<reference evidence="2 3" key="1">
    <citation type="submission" date="2019-01" db="EMBL/GenBank/DDBJ databases">
        <title>Genome sequencing of the rare red list fungi Fomitopsis rosea.</title>
        <authorList>
            <person name="Buettner E."/>
            <person name="Kellner H."/>
        </authorList>
    </citation>
    <scope>NUCLEOTIDE SEQUENCE [LARGE SCALE GENOMIC DNA]</scope>
    <source>
        <strain evidence="2 3">DSM 105464</strain>
    </source>
</reference>
<feature type="region of interest" description="Disordered" evidence="1">
    <location>
        <begin position="98"/>
        <end position="122"/>
    </location>
</feature>
<dbReference type="Gene3D" id="1.10.720.30">
    <property type="entry name" value="SAP domain"/>
    <property type="match status" value="1"/>
</dbReference>